<feature type="region of interest" description="Disordered" evidence="1">
    <location>
        <begin position="222"/>
        <end position="274"/>
    </location>
</feature>
<dbReference type="AlphaFoldDB" id="A0A8T0T8L3"/>
<dbReference type="Proteomes" id="UP000823388">
    <property type="component" value="Chromosome 4N"/>
</dbReference>
<sequence length="301" mass="31822">MELRSRRAGSAAARTCGAPPPPREERRRPCTAVCLRGLPQAGRRGRQAGAGRWRRGRDCRAGELLRAATGRWSCTQPQMRSLTGRARTYQPPARAPLAPARACPSRRRRPRRAQPRYPTSSRVVSWASASRRGPRCSPPACSHARPAPAAPALTPPPAAARSAPPPADLWVAAAGSGRGEGWRSGGRPDLAGEGAPPAEWRRARAKAIDLPSGAELGCSMGGGEGGGGGGAAGDGDGREEERWVGGGLESRGGRDGGGKEEEAGFGRRRKGGEPWDVHRTVQNFLADVDEWEAEKACVFNI</sequence>
<gene>
    <name evidence="2" type="ORF">PVAP13_4NG154077</name>
</gene>
<protein>
    <submittedName>
        <fullName evidence="2">Uncharacterized protein</fullName>
    </submittedName>
</protein>
<evidence type="ECO:0000313" key="2">
    <source>
        <dbReference type="EMBL" id="KAG2604756.1"/>
    </source>
</evidence>
<feature type="compositionally biased region" description="Gly residues" evidence="1">
    <location>
        <begin position="222"/>
        <end position="234"/>
    </location>
</feature>
<dbReference type="EMBL" id="CM029044">
    <property type="protein sequence ID" value="KAG2604756.1"/>
    <property type="molecule type" value="Genomic_DNA"/>
</dbReference>
<reference evidence="2 3" key="1">
    <citation type="submission" date="2020-05" db="EMBL/GenBank/DDBJ databases">
        <title>WGS assembly of Panicum virgatum.</title>
        <authorList>
            <person name="Lovell J.T."/>
            <person name="Jenkins J."/>
            <person name="Shu S."/>
            <person name="Juenger T.E."/>
            <person name="Schmutz J."/>
        </authorList>
    </citation>
    <scope>NUCLEOTIDE SEQUENCE [LARGE SCALE GENOMIC DNA]</scope>
    <source>
        <strain evidence="3">cv. AP13</strain>
    </source>
</reference>
<evidence type="ECO:0000256" key="1">
    <source>
        <dbReference type="SAM" id="MobiDB-lite"/>
    </source>
</evidence>
<evidence type="ECO:0000313" key="3">
    <source>
        <dbReference type="Proteomes" id="UP000823388"/>
    </source>
</evidence>
<feature type="compositionally biased region" description="Low complexity" evidence="1">
    <location>
        <begin position="115"/>
        <end position="131"/>
    </location>
</feature>
<feature type="compositionally biased region" description="Basic and acidic residues" evidence="1">
    <location>
        <begin position="251"/>
        <end position="274"/>
    </location>
</feature>
<comment type="caution">
    <text evidence="2">The sequence shown here is derived from an EMBL/GenBank/DDBJ whole genome shotgun (WGS) entry which is preliminary data.</text>
</comment>
<keyword evidence="3" id="KW-1185">Reference proteome</keyword>
<feature type="compositionally biased region" description="Low complexity" evidence="1">
    <location>
        <begin position="91"/>
        <end position="103"/>
    </location>
</feature>
<organism evidence="2 3">
    <name type="scientific">Panicum virgatum</name>
    <name type="common">Blackwell switchgrass</name>
    <dbReference type="NCBI Taxonomy" id="38727"/>
    <lineage>
        <taxon>Eukaryota</taxon>
        <taxon>Viridiplantae</taxon>
        <taxon>Streptophyta</taxon>
        <taxon>Embryophyta</taxon>
        <taxon>Tracheophyta</taxon>
        <taxon>Spermatophyta</taxon>
        <taxon>Magnoliopsida</taxon>
        <taxon>Liliopsida</taxon>
        <taxon>Poales</taxon>
        <taxon>Poaceae</taxon>
        <taxon>PACMAD clade</taxon>
        <taxon>Panicoideae</taxon>
        <taxon>Panicodae</taxon>
        <taxon>Paniceae</taxon>
        <taxon>Panicinae</taxon>
        <taxon>Panicum</taxon>
        <taxon>Panicum sect. Hiantes</taxon>
    </lineage>
</organism>
<feature type="region of interest" description="Disordered" evidence="1">
    <location>
        <begin position="81"/>
        <end position="197"/>
    </location>
</feature>
<feature type="region of interest" description="Disordered" evidence="1">
    <location>
        <begin position="1"/>
        <end position="28"/>
    </location>
</feature>
<feature type="compositionally biased region" description="Pro residues" evidence="1">
    <location>
        <begin position="153"/>
        <end position="167"/>
    </location>
</feature>
<feature type="compositionally biased region" description="Low complexity" evidence="1">
    <location>
        <begin position="138"/>
        <end position="152"/>
    </location>
</feature>
<accession>A0A8T0T8L3</accession>
<proteinExistence type="predicted"/>
<feature type="compositionally biased region" description="Basic residues" evidence="1">
    <location>
        <begin position="104"/>
        <end position="114"/>
    </location>
</feature>
<name>A0A8T0T8L3_PANVG</name>